<dbReference type="AlphaFoldDB" id="K1XWI7"/>
<reference evidence="1" key="1">
    <citation type="journal article" date="2012" name="Science">
        <title>Fermentation, hydrogen, and sulfur metabolism in multiple uncultivated bacterial phyla.</title>
        <authorList>
            <person name="Wrighton K.C."/>
            <person name="Thomas B.C."/>
            <person name="Sharon I."/>
            <person name="Miller C.S."/>
            <person name="Castelle C.J."/>
            <person name="VerBerkmoes N.C."/>
            <person name="Wilkins M.J."/>
            <person name="Hettich R.L."/>
            <person name="Lipton M.S."/>
            <person name="Williams K.H."/>
            <person name="Long P.E."/>
            <person name="Banfield J.F."/>
        </authorList>
    </citation>
    <scope>NUCLEOTIDE SEQUENCE [LARGE SCALE GENOMIC DNA]</scope>
</reference>
<proteinExistence type="predicted"/>
<sequence>MIWVPAGSDNIISLFFVLTVKGILPSVAIKEISLDQLKTSPDWVYHLLVNSLATVPEFVEFGSMTRPLSPYTSIRYQTIIPLYDLIFSLTNIFPLLSTARGYRSLLGQFSTSRLKSLLPSSFKRTNLLDVNQLYEENASPMRIFPPFSTATDLTLPLNQLGLINPLSKVPSAFKRATWFIATQLYVEKVHQTTIFPSLSIATDITVPLNQSGLLNPVSKVPSAFKRVRYIVAVQLYAVKSPPTIILPSGCIARVFTAPLNQVQSLLNPVSKVPSAFKRVKYFAAVQLYCVNTPPTNIFSSFPTAIAYTGASNPPHILKESSMLPSS</sequence>
<comment type="caution">
    <text evidence="1">The sequence shown here is derived from an EMBL/GenBank/DDBJ whole genome shotgun (WGS) entry which is preliminary data.</text>
</comment>
<dbReference type="EMBL" id="AMFJ01036165">
    <property type="protein sequence ID" value="EKD24778.1"/>
    <property type="molecule type" value="Genomic_DNA"/>
</dbReference>
<gene>
    <name evidence="1" type="ORF">ACD_80C00158G0002</name>
</gene>
<evidence type="ECO:0000313" key="1">
    <source>
        <dbReference type="EMBL" id="EKD24778.1"/>
    </source>
</evidence>
<accession>K1XWI7</accession>
<protein>
    <submittedName>
        <fullName evidence="1">Uncharacterized protein</fullName>
    </submittedName>
</protein>
<name>K1XWI7_9BACT</name>
<organism evidence="1">
    <name type="scientific">uncultured bacterium</name>
    <name type="common">gcode 4</name>
    <dbReference type="NCBI Taxonomy" id="1234023"/>
    <lineage>
        <taxon>Bacteria</taxon>
        <taxon>environmental samples</taxon>
    </lineage>
</organism>